<feature type="region of interest" description="Disordered" evidence="1">
    <location>
        <begin position="48"/>
        <end position="113"/>
    </location>
</feature>
<evidence type="ECO:0000256" key="1">
    <source>
        <dbReference type="SAM" id="MobiDB-lite"/>
    </source>
</evidence>
<dbReference type="Proteomes" id="UP000271624">
    <property type="component" value="Unassembled WGS sequence"/>
</dbReference>
<comment type="caution">
    <text evidence="3">The sequence shown here is derived from an EMBL/GenBank/DDBJ whole genome shotgun (WGS) entry which is preliminary data.</text>
</comment>
<dbReference type="EMBL" id="RSCL01000010">
    <property type="protein sequence ID" value="RUT04837.1"/>
    <property type="molecule type" value="Genomic_DNA"/>
</dbReference>
<gene>
    <name evidence="3" type="ORF">DSM106972_044060</name>
</gene>
<feature type="chain" id="PRO_5030092538" evidence="2">
    <location>
        <begin position="36"/>
        <end position="113"/>
    </location>
</feature>
<organism evidence="3 4">
    <name type="scientific">Dulcicalothrix desertica PCC 7102</name>
    <dbReference type="NCBI Taxonomy" id="232991"/>
    <lineage>
        <taxon>Bacteria</taxon>
        <taxon>Bacillati</taxon>
        <taxon>Cyanobacteriota</taxon>
        <taxon>Cyanophyceae</taxon>
        <taxon>Nostocales</taxon>
        <taxon>Calotrichaceae</taxon>
        <taxon>Dulcicalothrix</taxon>
    </lineage>
</organism>
<reference evidence="3" key="1">
    <citation type="submission" date="2018-12" db="EMBL/GenBank/DDBJ databases">
        <authorList>
            <person name="Will S."/>
            <person name="Neumann-Schaal M."/>
            <person name="Henke P."/>
        </authorList>
    </citation>
    <scope>NUCLEOTIDE SEQUENCE</scope>
    <source>
        <strain evidence="3">PCC 7102</strain>
    </source>
</reference>
<dbReference type="OrthoDB" id="516529at2"/>
<dbReference type="AlphaFoldDB" id="A0A433VFJ9"/>
<sequence>MNLLDCTTWIKKLVLLTTLMVATSVSLSFDTPAEAQLNPRPSIFKEYPYRRAQGRKVKRGSTLRPKAKPPNIKAKKRGAVANNRRRPFTKVEKKSPNQPLTIEFRAPEYPGSR</sequence>
<evidence type="ECO:0000256" key="2">
    <source>
        <dbReference type="SAM" id="SignalP"/>
    </source>
</evidence>
<evidence type="ECO:0000313" key="4">
    <source>
        <dbReference type="Proteomes" id="UP000271624"/>
    </source>
</evidence>
<name>A0A433VFJ9_9CYAN</name>
<dbReference type="RefSeq" id="WP_127082798.1">
    <property type="nucleotide sequence ID" value="NZ_RSCL01000010.1"/>
</dbReference>
<evidence type="ECO:0000313" key="3">
    <source>
        <dbReference type="EMBL" id="RUT04837.1"/>
    </source>
</evidence>
<accession>A0A433VFJ9</accession>
<proteinExistence type="predicted"/>
<reference evidence="3" key="2">
    <citation type="journal article" date="2019" name="Genome Biol. Evol.">
        <title>Day and night: Metabolic profiles and evolutionary relationships of six axenic non-marine cyanobacteria.</title>
        <authorList>
            <person name="Will S.E."/>
            <person name="Henke P."/>
            <person name="Boedeker C."/>
            <person name="Huang S."/>
            <person name="Brinkmann H."/>
            <person name="Rohde M."/>
            <person name="Jarek M."/>
            <person name="Friedl T."/>
            <person name="Seufert S."/>
            <person name="Schumacher M."/>
            <person name="Overmann J."/>
            <person name="Neumann-Schaal M."/>
            <person name="Petersen J."/>
        </authorList>
    </citation>
    <scope>NUCLEOTIDE SEQUENCE [LARGE SCALE GENOMIC DNA]</scope>
    <source>
        <strain evidence="3">PCC 7102</strain>
    </source>
</reference>
<feature type="signal peptide" evidence="2">
    <location>
        <begin position="1"/>
        <end position="35"/>
    </location>
</feature>
<keyword evidence="4" id="KW-1185">Reference proteome</keyword>
<keyword evidence="2" id="KW-0732">Signal</keyword>
<protein>
    <submittedName>
        <fullName evidence="3">Uncharacterized protein</fullName>
    </submittedName>
</protein>
<feature type="compositionally biased region" description="Basic residues" evidence="1">
    <location>
        <begin position="52"/>
        <end position="88"/>
    </location>
</feature>